<evidence type="ECO:0000313" key="1">
    <source>
        <dbReference type="EMBL" id="CAE7192008.1"/>
    </source>
</evidence>
<comment type="caution">
    <text evidence="1">The sequence shown here is derived from an EMBL/GenBank/DDBJ whole genome shotgun (WGS) entry which is preliminary data.</text>
</comment>
<protein>
    <submittedName>
        <fullName evidence="1">Uncharacterized protein</fullName>
    </submittedName>
</protein>
<proteinExistence type="predicted"/>
<reference evidence="1" key="1">
    <citation type="submission" date="2021-02" db="EMBL/GenBank/DDBJ databases">
        <authorList>
            <person name="Dougan E. K."/>
            <person name="Rhodes N."/>
            <person name="Thang M."/>
            <person name="Chan C."/>
        </authorList>
    </citation>
    <scope>NUCLEOTIDE SEQUENCE</scope>
</reference>
<gene>
    <name evidence="1" type="ORF">SNAT2548_LOCUS5104</name>
</gene>
<sequence length="180" mass="19653">MSNLVLAEGEELSRPLLDSSGAKQWCHGQKGTCLVLALAMVLACTVSVALAQQPWLNSMKELAVQEQSSLVRGIEDIPNLTDAKPWVKKNFEACMVTFWGWAPISSYLSKIAIHNEEKLCACAAIASSTSDADSERPEDADFQNRLDKVLDCRWLIHADNIADTACFAEACPSAVKDDSH</sequence>
<evidence type="ECO:0000313" key="2">
    <source>
        <dbReference type="Proteomes" id="UP000604046"/>
    </source>
</evidence>
<dbReference type="OrthoDB" id="425810at2759"/>
<keyword evidence="2" id="KW-1185">Reference proteome</keyword>
<dbReference type="AlphaFoldDB" id="A0A812IX96"/>
<dbReference type="Proteomes" id="UP000604046">
    <property type="component" value="Unassembled WGS sequence"/>
</dbReference>
<organism evidence="1 2">
    <name type="scientific">Symbiodinium natans</name>
    <dbReference type="NCBI Taxonomy" id="878477"/>
    <lineage>
        <taxon>Eukaryota</taxon>
        <taxon>Sar</taxon>
        <taxon>Alveolata</taxon>
        <taxon>Dinophyceae</taxon>
        <taxon>Suessiales</taxon>
        <taxon>Symbiodiniaceae</taxon>
        <taxon>Symbiodinium</taxon>
    </lineage>
</organism>
<accession>A0A812IX96</accession>
<name>A0A812IX96_9DINO</name>
<dbReference type="EMBL" id="CAJNDS010000322">
    <property type="protein sequence ID" value="CAE7192008.1"/>
    <property type="molecule type" value="Genomic_DNA"/>
</dbReference>